<evidence type="ECO:0000313" key="3">
    <source>
        <dbReference type="Proteomes" id="UP000886689"/>
    </source>
</evidence>
<dbReference type="InterPro" id="IPR010985">
    <property type="entry name" value="Ribbon_hlx_hlx"/>
</dbReference>
<evidence type="ECO:0000259" key="1">
    <source>
        <dbReference type="Pfam" id="PF01402"/>
    </source>
</evidence>
<dbReference type="Gene3D" id="1.10.1220.10">
    <property type="entry name" value="Met repressor-like"/>
    <property type="match status" value="1"/>
</dbReference>
<dbReference type="GO" id="GO:0006355">
    <property type="term" value="P:regulation of DNA-templated transcription"/>
    <property type="evidence" value="ECO:0007669"/>
    <property type="project" value="InterPro"/>
</dbReference>
<name>A0A9D7PRV0_9PROT</name>
<proteinExistence type="predicted"/>
<gene>
    <name evidence="2" type="ORF">IPL58_10815</name>
</gene>
<dbReference type="InterPro" id="IPR013321">
    <property type="entry name" value="Arc_rbn_hlx_hlx"/>
</dbReference>
<feature type="domain" description="Ribbon-helix-helix protein CopG" evidence="1">
    <location>
        <begin position="7"/>
        <end position="47"/>
    </location>
</feature>
<dbReference type="Pfam" id="PF01402">
    <property type="entry name" value="RHH_1"/>
    <property type="match status" value="1"/>
</dbReference>
<organism evidence="2 3">
    <name type="scientific">Candidatus Proximibacter danicus</name>
    <dbReference type="NCBI Taxonomy" id="2954365"/>
    <lineage>
        <taxon>Bacteria</taxon>
        <taxon>Pseudomonadati</taxon>
        <taxon>Pseudomonadota</taxon>
        <taxon>Betaproteobacteria</taxon>
        <taxon>Candidatus Proximibacter</taxon>
    </lineage>
</organism>
<dbReference type="CDD" id="cd22233">
    <property type="entry name" value="RHH_CopAso-like"/>
    <property type="match status" value="1"/>
</dbReference>
<comment type="caution">
    <text evidence="2">The sequence shown here is derived from an EMBL/GenBank/DDBJ whole genome shotgun (WGS) entry which is preliminary data.</text>
</comment>
<dbReference type="EMBL" id="JADJUC010000010">
    <property type="protein sequence ID" value="MBK8524548.1"/>
    <property type="molecule type" value="Genomic_DNA"/>
</dbReference>
<dbReference type="SUPFAM" id="SSF47598">
    <property type="entry name" value="Ribbon-helix-helix"/>
    <property type="match status" value="1"/>
</dbReference>
<accession>A0A9D7PRV0</accession>
<dbReference type="InterPro" id="IPR002145">
    <property type="entry name" value="CopG"/>
</dbReference>
<protein>
    <submittedName>
        <fullName evidence="2">CopG family ribbon-helix-helix protein</fullName>
    </submittedName>
</protein>
<evidence type="ECO:0000313" key="2">
    <source>
        <dbReference type="EMBL" id="MBK8524548.1"/>
    </source>
</evidence>
<dbReference type="AlphaFoldDB" id="A0A9D7PRV0"/>
<sequence length="96" mass="11265">MPTTNAKTFSVKLDNEMRARIEHVAEARHRSPHWVMREAIQQYIDREMKREAFLQDAQKAWEEFRETGLHATADEVETWLSSWGTDNELPAPACHK</sequence>
<reference evidence="2" key="1">
    <citation type="submission" date="2020-10" db="EMBL/GenBank/DDBJ databases">
        <title>Connecting structure to function with the recovery of over 1000 high-quality activated sludge metagenome-assembled genomes encoding full-length rRNA genes using long-read sequencing.</title>
        <authorList>
            <person name="Singleton C.M."/>
            <person name="Petriglieri F."/>
            <person name="Kristensen J.M."/>
            <person name="Kirkegaard R.H."/>
            <person name="Michaelsen T.Y."/>
            <person name="Andersen M.H."/>
            <person name="Karst S.M."/>
            <person name="Dueholm M.S."/>
            <person name="Nielsen P.H."/>
            <person name="Albertsen M."/>
        </authorList>
    </citation>
    <scope>NUCLEOTIDE SEQUENCE</scope>
    <source>
        <strain evidence="2">Hirt_18-Q3-R61-65_BATAC.395</strain>
    </source>
</reference>
<dbReference type="Proteomes" id="UP000886689">
    <property type="component" value="Unassembled WGS sequence"/>
</dbReference>